<keyword evidence="2" id="KW-1185">Reference proteome</keyword>
<evidence type="ECO:0000313" key="1">
    <source>
        <dbReference type="EMBL" id="KYM78987.1"/>
    </source>
</evidence>
<dbReference type="Proteomes" id="UP000078540">
    <property type="component" value="Unassembled WGS sequence"/>
</dbReference>
<name>A0A195B3Z1_9HYME</name>
<evidence type="ECO:0000313" key="2">
    <source>
        <dbReference type="Proteomes" id="UP000078540"/>
    </source>
</evidence>
<dbReference type="EMBL" id="KQ976625">
    <property type="protein sequence ID" value="KYM78987.1"/>
    <property type="molecule type" value="Genomic_DNA"/>
</dbReference>
<gene>
    <name evidence="1" type="ORF">ALC53_10541</name>
</gene>
<protein>
    <submittedName>
        <fullName evidence="1">Uncharacterized protein</fullName>
    </submittedName>
</protein>
<dbReference type="AlphaFoldDB" id="A0A195B3Z1"/>
<proteinExistence type="predicted"/>
<organism evidence="1 2">
    <name type="scientific">Atta colombica</name>
    <dbReference type="NCBI Taxonomy" id="520822"/>
    <lineage>
        <taxon>Eukaryota</taxon>
        <taxon>Metazoa</taxon>
        <taxon>Ecdysozoa</taxon>
        <taxon>Arthropoda</taxon>
        <taxon>Hexapoda</taxon>
        <taxon>Insecta</taxon>
        <taxon>Pterygota</taxon>
        <taxon>Neoptera</taxon>
        <taxon>Endopterygota</taxon>
        <taxon>Hymenoptera</taxon>
        <taxon>Apocrita</taxon>
        <taxon>Aculeata</taxon>
        <taxon>Formicoidea</taxon>
        <taxon>Formicidae</taxon>
        <taxon>Myrmicinae</taxon>
        <taxon>Atta</taxon>
    </lineage>
</organism>
<sequence>MQTNETTNRESCGRVHIGEPTILRIPSALSISGDCVNVTASEFYCKMEMENPFNN</sequence>
<accession>A0A195B3Z1</accession>
<reference evidence="1 2" key="1">
    <citation type="submission" date="2015-09" db="EMBL/GenBank/DDBJ databases">
        <title>Atta colombica WGS genome.</title>
        <authorList>
            <person name="Nygaard S."/>
            <person name="Hu H."/>
            <person name="Boomsma J."/>
            <person name="Zhang G."/>
        </authorList>
    </citation>
    <scope>NUCLEOTIDE SEQUENCE [LARGE SCALE GENOMIC DNA]</scope>
    <source>
        <strain evidence="1">Treedump-2</strain>
        <tissue evidence="1">Whole body</tissue>
    </source>
</reference>